<evidence type="ECO:0008006" key="16">
    <source>
        <dbReference type="Google" id="ProtNLM"/>
    </source>
</evidence>
<gene>
    <name evidence="14" type="ORF">PCOR1329_LOCUS57315</name>
</gene>
<feature type="coiled-coil region" evidence="9">
    <location>
        <begin position="92"/>
        <end position="130"/>
    </location>
</feature>
<feature type="compositionally biased region" description="Basic and acidic residues" evidence="10">
    <location>
        <begin position="16"/>
        <end position="32"/>
    </location>
</feature>
<evidence type="ECO:0000256" key="1">
    <source>
        <dbReference type="ARBA" id="ARBA00004273"/>
    </source>
</evidence>
<feature type="region of interest" description="Disordered" evidence="10">
    <location>
        <begin position="16"/>
        <end position="46"/>
    </location>
</feature>
<reference evidence="14" key="1">
    <citation type="submission" date="2023-10" db="EMBL/GenBank/DDBJ databases">
        <authorList>
            <person name="Chen Y."/>
            <person name="Shah S."/>
            <person name="Dougan E. K."/>
            <person name="Thang M."/>
            <person name="Chan C."/>
        </authorList>
    </citation>
    <scope>NUCLEOTIDE SEQUENCE [LARGE SCALE GENOMIC DNA]</scope>
</reference>
<organism evidence="14 15">
    <name type="scientific">Prorocentrum cordatum</name>
    <dbReference type="NCBI Taxonomy" id="2364126"/>
    <lineage>
        <taxon>Eukaryota</taxon>
        <taxon>Sar</taxon>
        <taxon>Alveolata</taxon>
        <taxon>Dinophyceae</taxon>
        <taxon>Prorocentrales</taxon>
        <taxon>Prorocentraceae</taxon>
        <taxon>Prorocentrum</taxon>
    </lineage>
</organism>
<evidence type="ECO:0000256" key="11">
    <source>
        <dbReference type="SAM" id="Phobius"/>
    </source>
</evidence>
<proteinExistence type="predicted"/>
<keyword evidence="15" id="KW-1185">Reference proteome</keyword>
<dbReference type="InterPro" id="IPR027417">
    <property type="entry name" value="P-loop_NTPase"/>
</dbReference>
<dbReference type="PANTHER" id="PTHR23075:SF0">
    <property type="entry name" value="ATPASE FAMILY AAA DOMAIN-CONTAINING PROTEIN 3"/>
    <property type="match status" value="1"/>
</dbReference>
<dbReference type="Pfam" id="PF12037">
    <property type="entry name" value="ATAD3_N"/>
    <property type="match status" value="1"/>
</dbReference>
<keyword evidence="3" id="KW-0547">Nucleotide-binding</keyword>
<evidence type="ECO:0000256" key="2">
    <source>
        <dbReference type="ARBA" id="ARBA00004305"/>
    </source>
</evidence>
<evidence type="ECO:0000256" key="7">
    <source>
        <dbReference type="ARBA" id="ARBA00023128"/>
    </source>
</evidence>
<comment type="caution">
    <text evidence="14">The sequence shown here is derived from an EMBL/GenBank/DDBJ whole genome shotgun (WGS) entry which is preliminary data.</text>
</comment>
<evidence type="ECO:0000256" key="6">
    <source>
        <dbReference type="ARBA" id="ARBA00023054"/>
    </source>
</evidence>
<dbReference type="SUPFAM" id="SSF52540">
    <property type="entry name" value="P-loop containing nucleoside triphosphate hydrolases"/>
    <property type="match status" value="1"/>
</dbReference>
<keyword evidence="8 11" id="KW-0472">Membrane</keyword>
<evidence type="ECO:0000256" key="10">
    <source>
        <dbReference type="SAM" id="MobiDB-lite"/>
    </source>
</evidence>
<sequence length="897" mass="97725">VKQEIEAMRWSEEQKTIALRGEEQRRSEDHSTQLHQARVAHETEQKKLADLDLMKEQEASNLRQEEVRRQGEKELLLLRLQSDERRAEMGVREAVERAKIEEEAKIKAARDNEDVNLRAMKAEMAEKREQTLAAIRETADIVLSWVTFVFRSPANLALGIGSIVVAVGGVYLMREMAVLLREQLNKRLGRPSLVRTTNRRGVVQEAWIGLLRLLRLRGRHGSEFDDVVLHPRLHQQVMRLADATRSAKARRMPLQHAMFYGPPGATARTRWCCTRCTSRACCGPSAPRARPRLPAAPWSHCSRRRTGKTMVAQRFAEYSGLEYAIMAGGDVAPLQEQAVTELHKLFKWVHRSRRGVLLFIDEADAFLASRNGTEMSEALRNALTTILYHTGTPSSQFMLVGFAVGWRVCDMRGGVPECIGPSWYVIAIVRMRRGPRRVSSNCQFAERALICFPKSRHAGNGIADRHAKLRPLAREKPSPESTAWLNRALSIARKMCVLAAGPLPIGRSAASRGRPRRVRGQLPPRRKEAFVNHFQSAAQQALGSLRDQAKEAAQKQREFRARLAAKKWRPADEALLQVRDSLIRGSGSETISAMTANTSDWSSCQKYLEKEAPGATVVLLQKVQTHPVAKDELVRLSGNPEACAQGALNAVCGGFSHLTGTELIAARGLGDILRMCAEELDACASEAARFAALLEWARPRLNGATVAASANSATGLRPLMALTHAGLSRLRQEGIGPGEAASLPALAAVDIRATARTFKERTAVGADMISPRYLIWLPGANPAGLYGASVMDVSDRALRSLRQEFGFDRLTRAAAWPVVAASLAAAASPAAAASEASSAAATAEPAAELAAAGEGPAGSASGVAGGGPMAPGIAALLRALEHRIATLEQRVAELEGA</sequence>
<dbReference type="Proteomes" id="UP001189429">
    <property type="component" value="Unassembled WGS sequence"/>
</dbReference>
<comment type="subcellular location">
    <subcellularLocation>
        <location evidence="1">Mitochondrion inner membrane</location>
    </subcellularLocation>
    <subcellularLocation>
        <location evidence="2">Mitochondrion matrix</location>
    </subcellularLocation>
</comment>
<keyword evidence="4" id="KW-0999">Mitochondrion inner membrane</keyword>
<evidence type="ECO:0000256" key="4">
    <source>
        <dbReference type="ARBA" id="ARBA00022792"/>
    </source>
</evidence>
<evidence type="ECO:0000256" key="9">
    <source>
        <dbReference type="SAM" id="Coils"/>
    </source>
</evidence>
<evidence type="ECO:0000256" key="5">
    <source>
        <dbReference type="ARBA" id="ARBA00022840"/>
    </source>
</evidence>
<feature type="domain" description="ATPase family AAA" evidence="13">
    <location>
        <begin position="6"/>
        <end position="195"/>
    </location>
</feature>
<feature type="non-terminal residue" evidence="14">
    <location>
        <position position="1"/>
    </location>
</feature>
<keyword evidence="7" id="KW-0496">Mitochondrion</keyword>
<evidence type="ECO:0000259" key="13">
    <source>
        <dbReference type="Pfam" id="PF12037"/>
    </source>
</evidence>
<evidence type="ECO:0000313" key="14">
    <source>
        <dbReference type="EMBL" id="CAK0871489.1"/>
    </source>
</evidence>
<dbReference type="InterPro" id="IPR021911">
    <property type="entry name" value="ATAD3_N"/>
</dbReference>
<accession>A0ABN9VHF7</accession>
<dbReference type="PANTHER" id="PTHR23075">
    <property type="entry name" value="PUTATIVE ATP-ASE"/>
    <property type="match status" value="1"/>
</dbReference>
<keyword evidence="11" id="KW-1133">Transmembrane helix</keyword>
<keyword evidence="11" id="KW-0812">Transmembrane</keyword>
<evidence type="ECO:0000256" key="8">
    <source>
        <dbReference type="ARBA" id="ARBA00023136"/>
    </source>
</evidence>
<evidence type="ECO:0000256" key="3">
    <source>
        <dbReference type="ARBA" id="ARBA00022741"/>
    </source>
</evidence>
<evidence type="ECO:0000313" key="15">
    <source>
        <dbReference type="Proteomes" id="UP001189429"/>
    </source>
</evidence>
<name>A0ABN9VHF7_9DINO</name>
<evidence type="ECO:0000259" key="12">
    <source>
        <dbReference type="Pfam" id="PF00004"/>
    </source>
</evidence>
<feature type="domain" description="ATPase AAA-type core" evidence="12">
    <location>
        <begin position="306"/>
        <end position="402"/>
    </location>
</feature>
<keyword evidence="5" id="KW-0067">ATP-binding</keyword>
<dbReference type="Pfam" id="PF00004">
    <property type="entry name" value="AAA"/>
    <property type="match status" value="1"/>
</dbReference>
<dbReference type="Gene3D" id="3.40.50.300">
    <property type="entry name" value="P-loop containing nucleotide triphosphate hydrolases"/>
    <property type="match status" value="1"/>
</dbReference>
<feature type="transmembrane region" description="Helical" evidence="11">
    <location>
        <begin position="154"/>
        <end position="173"/>
    </location>
</feature>
<dbReference type="EMBL" id="CAUYUJ010017076">
    <property type="protein sequence ID" value="CAK0871489.1"/>
    <property type="molecule type" value="Genomic_DNA"/>
</dbReference>
<dbReference type="InterPro" id="IPR003959">
    <property type="entry name" value="ATPase_AAA_core"/>
</dbReference>
<keyword evidence="6 9" id="KW-0175">Coiled coil</keyword>
<protein>
    <recommendedName>
        <fullName evidence="16">AAA+ ATPase domain-containing protein</fullName>
    </recommendedName>
</protein>